<dbReference type="Proteomes" id="UP001144978">
    <property type="component" value="Unassembled WGS sequence"/>
</dbReference>
<organism evidence="1 2">
    <name type="scientific">Trametes sanguinea</name>
    <dbReference type="NCBI Taxonomy" id="158606"/>
    <lineage>
        <taxon>Eukaryota</taxon>
        <taxon>Fungi</taxon>
        <taxon>Dikarya</taxon>
        <taxon>Basidiomycota</taxon>
        <taxon>Agaricomycotina</taxon>
        <taxon>Agaricomycetes</taxon>
        <taxon>Polyporales</taxon>
        <taxon>Polyporaceae</taxon>
        <taxon>Trametes</taxon>
    </lineage>
</organism>
<keyword evidence="2" id="KW-1185">Reference proteome</keyword>
<reference evidence="1" key="1">
    <citation type="submission" date="2022-08" db="EMBL/GenBank/DDBJ databases">
        <title>Genome Sequence of Pycnoporus sanguineus.</title>
        <authorList>
            <person name="Buettner E."/>
        </authorList>
    </citation>
    <scope>NUCLEOTIDE SEQUENCE</scope>
    <source>
        <strain evidence="1">CG-C14</strain>
    </source>
</reference>
<evidence type="ECO:0000313" key="1">
    <source>
        <dbReference type="EMBL" id="KAJ2968543.1"/>
    </source>
</evidence>
<evidence type="ECO:0000313" key="2">
    <source>
        <dbReference type="Proteomes" id="UP001144978"/>
    </source>
</evidence>
<dbReference type="EMBL" id="JANSHE010005990">
    <property type="protein sequence ID" value="KAJ2968543.1"/>
    <property type="molecule type" value="Genomic_DNA"/>
</dbReference>
<accession>A0ACC1MPS7</accession>
<name>A0ACC1MPS7_9APHY</name>
<protein>
    <submittedName>
        <fullName evidence="1">Uncharacterized protein</fullName>
    </submittedName>
</protein>
<gene>
    <name evidence="1" type="ORF">NUW54_g13184</name>
</gene>
<sequence length="160" mass="18337">MLPLSRKDSSSPYGGKPDNAMLCVRFVARRYLVFGISGFVVFSLLLRMLYVRREPLPELVPSDQGSYSSRWPGRRLPPLYGQYHAYEHRLPQHHWNAPSHASEPKYFWVAGHGRGSGWGNVMQEILLNAHLSYKANRAIALMSGRSRALQIRVPQLHLER</sequence>
<proteinExistence type="predicted"/>
<comment type="caution">
    <text evidence="1">The sequence shown here is derived from an EMBL/GenBank/DDBJ whole genome shotgun (WGS) entry which is preliminary data.</text>
</comment>